<gene>
    <name evidence="12" type="primary">RARRES2</name>
</gene>
<dbReference type="KEGG" id="emc:129337904"/>
<evidence type="ECO:0000256" key="5">
    <source>
        <dbReference type="ARBA" id="ARBA00022729"/>
    </source>
</evidence>
<keyword evidence="11" id="KW-1185">Reference proteome</keyword>
<dbReference type="RefSeq" id="XP_054847880.1">
    <property type="nucleotide sequence ID" value="XM_054991905.1"/>
</dbReference>
<keyword evidence="4" id="KW-0964">Secreted</keyword>
<dbReference type="InterPro" id="IPR029562">
    <property type="entry name" value="Chemerin"/>
</dbReference>
<evidence type="ECO:0000313" key="12">
    <source>
        <dbReference type="RefSeq" id="XP_054847880.1"/>
    </source>
</evidence>
<accession>A0AA97L9D7</accession>
<dbReference type="GO" id="GO:0045087">
    <property type="term" value="P:innate immune response"/>
    <property type="evidence" value="ECO:0007669"/>
    <property type="project" value="TreeGrafter"/>
</dbReference>
<keyword evidence="6" id="KW-0221">Differentiation</keyword>
<comment type="subcellular location">
    <subcellularLocation>
        <location evidence="1">Secreted</location>
    </subcellularLocation>
</comment>
<evidence type="ECO:0000256" key="1">
    <source>
        <dbReference type="ARBA" id="ARBA00004613"/>
    </source>
</evidence>
<dbReference type="GeneID" id="129337904"/>
<keyword evidence="12" id="KW-0675">Receptor</keyword>
<dbReference type="GO" id="GO:0006954">
    <property type="term" value="P:inflammatory response"/>
    <property type="evidence" value="ECO:0007669"/>
    <property type="project" value="UniProtKB-KW"/>
</dbReference>
<evidence type="ECO:0000313" key="11">
    <source>
        <dbReference type="Proteomes" id="UP001190640"/>
    </source>
</evidence>
<proteinExistence type="predicted"/>
<dbReference type="CTD" id="5919"/>
<evidence type="ECO:0000256" key="6">
    <source>
        <dbReference type="ARBA" id="ARBA00022782"/>
    </source>
</evidence>
<dbReference type="SUPFAM" id="SSF54403">
    <property type="entry name" value="Cystatin/monellin"/>
    <property type="match status" value="1"/>
</dbReference>
<organism evidence="11 12">
    <name type="scientific">Eublepharis macularius</name>
    <name type="common">Leopard gecko</name>
    <name type="synonym">Cyrtodactylus macularius</name>
    <dbReference type="NCBI Taxonomy" id="481883"/>
    <lineage>
        <taxon>Eukaryota</taxon>
        <taxon>Metazoa</taxon>
        <taxon>Chordata</taxon>
        <taxon>Craniata</taxon>
        <taxon>Vertebrata</taxon>
        <taxon>Euteleostomi</taxon>
        <taxon>Lepidosauria</taxon>
        <taxon>Squamata</taxon>
        <taxon>Bifurcata</taxon>
        <taxon>Gekkota</taxon>
        <taxon>Eublepharidae</taxon>
        <taxon>Eublepharinae</taxon>
        <taxon>Eublepharis</taxon>
    </lineage>
</organism>
<dbReference type="Gene3D" id="3.10.450.10">
    <property type="match status" value="1"/>
</dbReference>
<evidence type="ECO:0000256" key="4">
    <source>
        <dbReference type="ARBA" id="ARBA00022525"/>
    </source>
</evidence>
<protein>
    <recommendedName>
        <fullName evidence="2">Retinoic acid receptor responder protein 2</fullName>
    </recommendedName>
    <alternativeName>
        <fullName evidence="9">Chemerin</fullName>
    </alternativeName>
</protein>
<dbReference type="PANTHER" id="PTHR15106">
    <property type="entry name" value="RETINOIC ACID RECEPTOR RESPONDER PROTEIN 2"/>
    <property type="match status" value="1"/>
</dbReference>
<keyword evidence="3" id="KW-0145">Chemotaxis</keyword>
<dbReference type="GO" id="GO:0005102">
    <property type="term" value="F:signaling receptor binding"/>
    <property type="evidence" value="ECO:0007669"/>
    <property type="project" value="InterPro"/>
</dbReference>
<keyword evidence="7" id="KW-1015">Disulfide bond</keyword>
<evidence type="ECO:0000256" key="9">
    <source>
        <dbReference type="ARBA" id="ARBA00032785"/>
    </source>
</evidence>
<dbReference type="GO" id="GO:0050994">
    <property type="term" value="P:regulation of lipid catabolic process"/>
    <property type="evidence" value="ECO:0007669"/>
    <property type="project" value="InterPro"/>
</dbReference>
<evidence type="ECO:0000256" key="10">
    <source>
        <dbReference type="SAM" id="SignalP"/>
    </source>
</evidence>
<dbReference type="GO" id="GO:0031012">
    <property type="term" value="C:extracellular matrix"/>
    <property type="evidence" value="ECO:0007669"/>
    <property type="project" value="TreeGrafter"/>
</dbReference>
<feature type="chain" id="PRO_5041653782" description="Retinoic acid receptor responder protein 2" evidence="10">
    <location>
        <begin position="20"/>
        <end position="159"/>
    </location>
</feature>
<dbReference type="GO" id="GO:0030154">
    <property type="term" value="P:cell differentiation"/>
    <property type="evidence" value="ECO:0007669"/>
    <property type="project" value="UniProtKB-KW"/>
</dbReference>
<dbReference type="PANTHER" id="PTHR15106:SF2">
    <property type="entry name" value="RETINOIC ACID RECEPTOR RESPONDER PROTEIN 2"/>
    <property type="match status" value="1"/>
</dbReference>
<feature type="signal peptide" evidence="10">
    <location>
        <begin position="1"/>
        <end position="19"/>
    </location>
</feature>
<keyword evidence="8" id="KW-0395">Inflammatory response</keyword>
<evidence type="ECO:0000256" key="2">
    <source>
        <dbReference type="ARBA" id="ARBA00018808"/>
    </source>
</evidence>
<dbReference type="InterPro" id="IPR046350">
    <property type="entry name" value="Cystatin_sf"/>
</dbReference>
<dbReference type="GO" id="GO:0050921">
    <property type="term" value="P:positive regulation of chemotaxis"/>
    <property type="evidence" value="ECO:0007669"/>
    <property type="project" value="TreeGrafter"/>
</dbReference>
<dbReference type="AlphaFoldDB" id="A0AA97L9D7"/>
<reference evidence="12" key="1">
    <citation type="submission" date="2025-08" db="UniProtKB">
        <authorList>
            <consortium name="RefSeq"/>
        </authorList>
    </citation>
    <scope>IDENTIFICATION</scope>
    <source>
        <tissue evidence="12">Blood</tissue>
    </source>
</reference>
<evidence type="ECO:0000256" key="3">
    <source>
        <dbReference type="ARBA" id="ARBA00022500"/>
    </source>
</evidence>
<sequence>MKPLLVLCWGLLALAGVSPSPLPSRALEMVLDDFHNKSHVKFVFKKQTMTESMEELPMGTFVHLEVDLLQTVCWKRQRGMQNCGVKAGGRRQKCLACFKFDSSGNVLDQSVRCLSEQVPIFQEVKRRQAQECEQVKQAGEEHYRPGLFAFSKGLPVSPE</sequence>
<dbReference type="GO" id="GO:0005615">
    <property type="term" value="C:extracellular space"/>
    <property type="evidence" value="ECO:0007669"/>
    <property type="project" value="TreeGrafter"/>
</dbReference>
<dbReference type="Proteomes" id="UP001190640">
    <property type="component" value="Chromosome 11"/>
</dbReference>
<evidence type="ECO:0000256" key="8">
    <source>
        <dbReference type="ARBA" id="ARBA00023198"/>
    </source>
</evidence>
<name>A0AA97L9D7_EUBMA</name>
<evidence type="ECO:0000256" key="7">
    <source>
        <dbReference type="ARBA" id="ARBA00023157"/>
    </source>
</evidence>
<keyword evidence="5 10" id="KW-0732">Signal</keyword>
<dbReference type="GO" id="GO:0006935">
    <property type="term" value="P:chemotaxis"/>
    <property type="evidence" value="ECO:0007669"/>
    <property type="project" value="UniProtKB-KW"/>
</dbReference>